<dbReference type="GO" id="GO:0051233">
    <property type="term" value="C:spindle midzone"/>
    <property type="evidence" value="ECO:0007669"/>
    <property type="project" value="TreeGrafter"/>
</dbReference>
<feature type="compositionally biased region" description="Polar residues" evidence="33">
    <location>
        <begin position="254"/>
        <end position="265"/>
    </location>
</feature>
<keyword evidence="19" id="KW-0832">Ubl conjugation</keyword>
<dbReference type="GO" id="GO:0051256">
    <property type="term" value="P:mitotic spindle midzone assembly"/>
    <property type="evidence" value="ECO:0007669"/>
    <property type="project" value="TreeGrafter"/>
</dbReference>
<dbReference type="GO" id="GO:0006811">
    <property type="term" value="P:monoatomic ion transport"/>
    <property type="evidence" value="ECO:0007669"/>
    <property type="project" value="UniProtKB-KW"/>
</dbReference>
<name>A0A7L2M0N9_9SYLV</name>
<dbReference type="PROSITE" id="PS00479">
    <property type="entry name" value="ZF_DAG_PE_1"/>
    <property type="match status" value="1"/>
</dbReference>
<evidence type="ECO:0000256" key="3">
    <source>
        <dbReference type="ARBA" id="ARBA00004214"/>
    </source>
</evidence>
<evidence type="ECO:0000256" key="25">
    <source>
        <dbReference type="ARBA" id="ARBA00023136"/>
    </source>
</evidence>
<keyword evidence="21" id="KW-0007">Acetylation</keyword>
<evidence type="ECO:0000256" key="6">
    <source>
        <dbReference type="ARBA" id="ARBA00004626"/>
    </source>
</evidence>
<organism evidence="36 37">
    <name type="scientific">Hippolais icterina</name>
    <name type="common">icterine warbler</name>
    <dbReference type="NCBI Taxonomy" id="68497"/>
    <lineage>
        <taxon>Eukaryota</taxon>
        <taxon>Metazoa</taxon>
        <taxon>Chordata</taxon>
        <taxon>Craniata</taxon>
        <taxon>Vertebrata</taxon>
        <taxon>Euteleostomi</taxon>
        <taxon>Archelosauria</taxon>
        <taxon>Archosauria</taxon>
        <taxon>Dinosauria</taxon>
        <taxon>Saurischia</taxon>
        <taxon>Theropoda</taxon>
        <taxon>Coelurosauria</taxon>
        <taxon>Aves</taxon>
        <taxon>Neognathae</taxon>
        <taxon>Neoaves</taxon>
        <taxon>Telluraves</taxon>
        <taxon>Australaves</taxon>
        <taxon>Passeriformes</taxon>
        <taxon>Sylvioidea</taxon>
        <taxon>Sylviidae</taxon>
        <taxon>Acrocephalinae</taxon>
        <taxon>Hippolais</taxon>
    </lineage>
</organism>
<dbReference type="InterPro" id="IPR046349">
    <property type="entry name" value="C1-like_sf"/>
</dbReference>
<evidence type="ECO:0000256" key="19">
    <source>
        <dbReference type="ARBA" id="ARBA00022843"/>
    </source>
</evidence>
<dbReference type="SUPFAM" id="SSF57889">
    <property type="entry name" value="Cysteine-rich domain"/>
    <property type="match status" value="1"/>
</dbReference>
<keyword evidence="18" id="KW-0862">Zinc</keyword>
<dbReference type="InterPro" id="IPR008936">
    <property type="entry name" value="Rho_GTPase_activation_prot"/>
</dbReference>
<keyword evidence="11" id="KW-0963">Cytoplasm</keyword>
<evidence type="ECO:0000256" key="27">
    <source>
        <dbReference type="ARBA" id="ARBA00023242"/>
    </source>
</evidence>
<sequence>MEIAMVNLRGLYDQLTRQAELLSEGNECQFIQLAKNFEDYRRKWQKTEHELSRYKDLLMKTEAERSALDVKLKHARNQVDVEIKRRQKAEMDCEKLERQIQLIRELLMCDTAGGSIQLSEEQKSVLAFLNRPQASVGTSDNKRLSTIDESGSILSDISFDKTDDSLDWDSSVVKAVRLKRREKRRSSRQFAEGPPAPQKKSRSISNTADQANESIVAKTTVTVPNDGGPIEAISTIQTLPYPRRSRRKSGPLQPWNSESSIGSKQVESKSDTDGCSTPQHNGGVRLHDFVSKTVIKPESCVPCGKRVKFGKISLKCRDCRVVAHPECRERCPLPCIPTLTGTPVRIGEGTLMDFVPSTPPMIPSIIVHCVNEIEQRGLHEKGIYRISGCDKTVRELKEKFLRAKSIPLLSKVDDIHAICGLLKDFLRSLKEPLLTFRLNKTFMEAAEISDEDNSIAAMYQAIGELPQANRDTLAFLMVHLQRVAQSPDTKMDISNLAKVFGPTIVAHAVPDPDPMTLLQDTKRQPKVVERLLLLPMDYWSQLMMVEQENIDPAHVIENTNACSTPRTPEVQVSILGPLTTPEQQQLSKTPSSSSLSQRVRSTFIKTTPKFGSKSKSTTQLGHQGLFFPSPMLK</sequence>
<dbReference type="GO" id="GO:0030496">
    <property type="term" value="C:midbody"/>
    <property type="evidence" value="ECO:0007669"/>
    <property type="project" value="UniProtKB-SubCell"/>
</dbReference>
<dbReference type="GO" id="GO:0005634">
    <property type="term" value="C:nucleus"/>
    <property type="evidence" value="ECO:0007669"/>
    <property type="project" value="UniProtKB-SubCell"/>
</dbReference>
<keyword evidence="16" id="KW-0863">Zinc-finger</keyword>
<dbReference type="PROSITE" id="PS50238">
    <property type="entry name" value="RHOGAP"/>
    <property type="match status" value="1"/>
</dbReference>
<evidence type="ECO:0000256" key="18">
    <source>
        <dbReference type="ARBA" id="ARBA00022833"/>
    </source>
</evidence>
<dbReference type="FunFam" id="3.30.60.20:FF:000033">
    <property type="entry name" value="Rac GTPase-activating protein 1"/>
    <property type="match status" value="1"/>
</dbReference>
<keyword evidence="8" id="KW-0343">GTPase activation</keyword>
<keyword evidence="23" id="KW-0406">Ion transport</keyword>
<accession>A0A7L2M0N9</accession>
<feature type="non-terminal residue" evidence="36">
    <location>
        <position position="1"/>
    </location>
</feature>
<evidence type="ECO:0000313" key="37">
    <source>
        <dbReference type="Proteomes" id="UP000527178"/>
    </source>
</evidence>
<dbReference type="CDD" id="cd20821">
    <property type="entry name" value="C1_MgcRacGAP"/>
    <property type="match status" value="1"/>
</dbReference>
<keyword evidence="13" id="KW-0597">Phosphoprotein</keyword>
<dbReference type="SMART" id="SM00109">
    <property type="entry name" value="C1"/>
    <property type="match status" value="1"/>
</dbReference>
<dbReference type="PANTHER" id="PTHR46199">
    <property type="entry name" value="RAC GTPASE-ACTIVATING PROTEIN 1"/>
    <property type="match status" value="1"/>
</dbReference>
<evidence type="ECO:0000256" key="32">
    <source>
        <dbReference type="SAM" id="Coils"/>
    </source>
</evidence>
<keyword evidence="22 32" id="KW-0175">Coiled coil</keyword>
<dbReference type="GO" id="GO:0008270">
    <property type="term" value="F:zinc ion binding"/>
    <property type="evidence" value="ECO:0007669"/>
    <property type="project" value="UniProtKB-KW"/>
</dbReference>
<evidence type="ECO:0000256" key="14">
    <source>
        <dbReference type="ARBA" id="ARBA00022618"/>
    </source>
</evidence>
<dbReference type="Proteomes" id="UP000527178">
    <property type="component" value="Unassembled WGS sequence"/>
</dbReference>
<evidence type="ECO:0000256" key="29">
    <source>
        <dbReference type="ARBA" id="ARBA00023329"/>
    </source>
</evidence>
<dbReference type="CDD" id="cd04382">
    <property type="entry name" value="RhoGAP_MgcRacGAP"/>
    <property type="match status" value="1"/>
</dbReference>
<evidence type="ECO:0000256" key="10">
    <source>
        <dbReference type="ARBA" id="ARBA00022475"/>
    </source>
</evidence>
<feature type="region of interest" description="Disordered" evidence="33">
    <location>
        <begin position="180"/>
        <end position="283"/>
    </location>
</feature>
<evidence type="ECO:0000256" key="4">
    <source>
        <dbReference type="ARBA" id="ARBA00004218"/>
    </source>
</evidence>
<evidence type="ECO:0000256" key="15">
    <source>
        <dbReference type="ARBA" id="ARBA00022723"/>
    </source>
</evidence>
<evidence type="ECO:0000256" key="1">
    <source>
        <dbReference type="ARBA" id="ARBA00004123"/>
    </source>
</evidence>
<evidence type="ECO:0000256" key="12">
    <source>
        <dbReference type="ARBA" id="ARBA00022499"/>
    </source>
</evidence>
<evidence type="ECO:0000259" key="35">
    <source>
        <dbReference type="PROSITE" id="PS50238"/>
    </source>
</evidence>
<comment type="subcellular location">
    <subcellularLocation>
        <location evidence="5">Cell membrane</location>
        <topology evidence="5">Peripheral membrane protein</topology>
        <orientation evidence="5">Cytoplasmic side</orientation>
    </subcellularLocation>
    <subcellularLocation>
        <location evidence="6">Cleavage furrow</location>
    </subcellularLocation>
    <subcellularLocation>
        <location evidence="2">Cytoplasm</location>
        <location evidence="2">Cytoskeleton</location>
        <location evidence="2">Spindle</location>
    </subcellularLocation>
    <subcellularLocation>
        <location evidence="4">Cytoplasmic vesicle</location>
        <location evidence="4">Secretory vesicle</location>
        <location evidence="4">Acrosome</location>
    </subcellularLocation>
    <subcellularLocation>
        <location evidence="3">Midbody</location>
    </subcellularLocation>
    <subcellularLocation>
        <location evidence="1">Nucleus</location>
    </subcellularLocation>
</comment>
<dbReference type="Gene3D" id="1.10.555.10">
    <property type="entry name" value="Rho GTPase activation protein"/>
    <property type="match status" value="1"/>
</dbReference>
<dbReference type="InterPro" id="IPR002219">
    <property type="entry name" value="PKC_DAG/PE"/>
</dbReference>
<keyword evidence="17" id="KW-0221">Differentiation</keyword>
<comment type="caution">
    <text evidence="36">The sequence shown here is derived from an EMBL/GenBank/DDBJ whole genome shotgun (WGS) entry which is preliminary data.</text>
</comment>
<evidence type="ECO:0000313" key="36">
    <source>
        <dbReference type="EMBL" id="NXR53468.1"/>
    </source>
</evidence>
<proteinExistence type="predicted"/>
<feature type="compositionally biased region" description="Polar residues" evidence="33">
    <location>
        <begin position="203"/>
        <end position="223"/>
    </location>
</feature>
<evidence type="ECO:0000256" key="30">
    <source>
        <dbReference type="ARBA" id="ARBA00067896"/>
    </source>
</evidence>
<reference evidence="36 37" key="1">
    <citation type="submission" date="2019-09" db="EMBL/GenBank/DDBJ databases">
        <title>Bird 10,000 Genomes (B10K) Project - Family phase.</title>
        <authorList>
            <person name="Zhang G."/>
        </authorList>
    </citation>
    <scope>NUCLEOTIDE SEQUENCE [LARGE SCALE GENOMIC DNA]</scope>
    <source>
        <strain evidence="36">B10K-DU-002-18</strain>
        <tissue evidence="36">Muscle</tissue>
    </source>
</reference>
<evidence type="ECO:0000256" key="11">
    <source>
        <dbReference type="ARBA" id="ARBA00022490"/>
    </source>
</evidence>
<keyword evidence="27" id="KW-0539">Nucleus</keyword>
<dbReference type="AlphaFoldDB" id="A0A7L2M0N9"/>
<evidence type="ECO:0000256" key="26">
    <source>
        <dbReference type="ARBA" id="ARBA00023212"/>
    </source>
</evidence>
<gene>
    <name evidence="36" type="primary">Racgap1_2</name>
    <name evidence="36" type="ORF">HIPICT_R10970</name>
</gene>
<keyword evidence="10" id="KW-1003">Cell membrane</keyword>
<dbReference type="GO" id="GO:0030154">
    <property type="term" value="P:cell differentiation"/>
    <property type="evidence" value="ECO:0007669"/>
    <property type="project" value="UniProtKB-KW"/>
</dbReference>
<evidence type="ECO:0000256" key="33">
    <source>
        <dbReference type="SAM" id="MobiDB-lite"/>
    </source>
</evidence>
<evidence type="ECO:0000256" key="22">
    <source>
        <dbReference type="ARBA" id="ARBA00023054"/>
    </source>
</evidence>
<dbReference type="GO" id="GO:0032154">
    <property type="term" value="C:cleavage furrow"/>
    <property type="evidence" value="ECO:0007669"/>
    <property type="project" value="UniProtKB-SubCell"/>
</dbReference>
<dbReference type="GO" id="GO:0001669">
    <property type="term" value="C:acrosomal vesicle"/>
    <property type="evidence" value="ECO:0007669"/>
    <property type="project" value="UniProtKB-SubCell"/>
</dbReference>
<evidence type="ECO:0000256" key="5">
    <source>
        <dbReference type="ARBA" id="ARBA00004413"/>
    </source>
</evidence>
<keyword evidence="26" id="KW-0206">Cytoskeleton</keyword>
<evidence type="ECO:0000256" key="21">
    <source>
        <dbReference type="ARBA" id="ARBA00022990"/>
    </source>
</evidence>
<feature type="coiled-coil region" evidence="32">
    <location>
        <begin position="58"/>
        <end position="106"/>
    </location>
</feature>
<dbReference type="InterPro" id="IPR000198">
    <property type="entry name" value="RhoGAP_dom"/>
</dbReference>
<feature type="non-terminal residue" evidence="36">
    <location>
        <position position="633"/>
    </location>
</feature>
<protein>
    <recommendedName>
        <fullName evidence="30">Rac GTPase-activating protein 1</fullName>
    </recommendedName>
    <alternativeName>
        <fullName evidence="31">Male germ cell RacGap</fullName>
    </alternativeName>
</protein>
<evidence type="ECO:0000256" key="17">
    <source>
        <dbReference type="ARBA" id="ARBA00022782"/>
    </source>
</evidence>
<keyword evidence="12" id="KW-1017">Isopeptide bond</keyword>
<dbReference type="Gene3D" id="3.30.60.20">
    <property type="match status" value="1"/>
</dbReference>
<keyword evidence="28" id="KW-0131">Cell cycle</keyword>
<dbReference type="PANTHER" id="PTHR46199:SF8">
    <property type="entry name" value="RAC GTPASE ACTIVATING PROTEIN 1"/>
    <property type="match status" value="1"/>
</dbReference>
<dbReference type="FunFam" id="1.10.555.10:FF:000034">
    <property type="entry name" value="Rac GTPase-activating protein 1"/>
    <property type="match status" value="1"/>
</dbReference>
<keyword evidence="20" id="KW-0744">Spermatogenesis</keyword>
<evidence type="ECO:0000256" key="2">
    <source>
        <dbReference type="ARBA" id="ARBA00004186"/>
    </source>
</evidence>
<feature type="region of interest" description="Disordered" evidence="33">
    <location>
        <begin position="579"/>
        <end position="598"/>
    </location>
</feature>
<dbReference type="PROSITE" id="PS50081">
    <property type="entry name" value="ZF_DAG_PE_2"/>
    <property type="match status" value="1"/>
</dbReference>
<dbReference type="SUPFAM" id="SSF48350">
    <property type="entry name" value="GTPase activation domain, GAP"/>
    <property type="match status" value="1"/>
</dbReference>
<dbReference type="SMART" id="SM00324">
    <property type="entry name" value="RhoGAP"/>
    <property type="match status" value="1"/>
</dbReference>
<feature type="compositionally biased region" description="Low complexity" evidence="33">
    <location>
        <begin position="583"/>
        <end position="596"/>
    </location>
</feature>
<keyword evidence="24" id="KW-0446">Lipid-binding</keyword>
<evidence type="ECO:0000256" key="31">
    <source>
        <dbReference type="ARBA" id="ARBA00075869"/>
    </source>
</evidence>
<keyword evidence="14" id="KW-0132">Cell division</keyword>
<dbReference type="GO" id="GO:0005096">
    <property type="term" value="F:GTPase activator activity"/>
    <property type="evidence" value="ECO:0007669"/>
    <property type="project" value="UniProtKB-KW"/>
</dbReference>
<keyword evidence="7" id="KW-0813">Transport</keyword>
<evidence type="ECO:0000256" key="23">
    <source>
        <dbReference type="ARBA" id="ARBA00023065"/>
    </source>
</evidence>
<dbReference type="Pfam" id="PF00620">
    <property type="entry name" value="RhoGAP"/>
    <property type="match status" value="1"/>
</dbReference>
<evidence type="ECO:0000259" key="34">
    <source>
        <dbReference type="PROSITE" id="PS50081"/>
    </source>
</evidence>
<evidence type="ECO:0000256" key="8">
    <source>
        <dbReference type="ARBA" id="ARBA00022468"/>
    </source>
</evidence>
<dbReference type="GO" id="GO:0097149">
    <property type="term" value="C:centralspindlin complex"/>
    <property type="evidence" value="ECO:0007669"/>
    <property type="project" value="TreeGrafter"/>
</dbReference>
<keyword evidence="29" id="KW-0968">Cytoplasmic vesicle</keyword>
<evidence type="ECO:0000256" key="16">
    <source>
        <dbReference type="ARBA" id="ARBA00022771"/>
    </source>
</evidence>
<evidence type="ECO:0000256" key="9">
    <source>
        <dbReference type="ARBA" id="ARBA00022473"/>
    </source>
</evidence>
<evidence type="ECO:0000256" key="24">
    <source>
        <dbReference type="ARBA" id="ARBA00023121"/>
    </source>
</evidence>
<keyword evidence="15" id="KW-0479">Metal-binding</keyword>
<evidence type="ECO:0000256" key="20">
    <source>
        <dbReference type="ARBA" id="ARBA00022871"/>
    </source>
</evidence>
<keyword evidence="25" id="KW-0472">Membrane</keyword>
<dbReference type="GO" id="GO:0000281">
    <property type="term" value="P:mitotic cytokinesis"/>
    <property type="evidence" value="ECO:0007669"/>
    <property type="project" value="TreeGrafter"/>
</dbReference>
<keyword evidence="9" id="KW-0217">Developmental protein</keyword>
<keyword evidence="37" id="KW-1185">Reference proteome</keyword>
<feature type="domain" description="Rho-GAP" evidence="35">
    <location>
        <begin position="349"/>
        <end position="539"/>
    </location>
</feature>
<dbReference type="GO" id="GO:0007283">
    <property type="term" value="P:spermatogenesis"/>
    <property type="evidence" value="ECO:0007669"/>
    <property type="project" value="UniProtKB-KW"/>
</dbReference>
<evidence type="ECO:0000256" key="28">
    <source>
        <dbReference type="ARBA" id="ARBA00023306"/>
    </source>
</evidence>
<dbReference type="EMBL" id="VWYN01021723">
    <property type="protein sequence ID" value="NXR53468.1"/>
    <property type="molecule type" value="Genomic_DNA"/>
</dbReference>
<feature type="domain" description="Phorbol-ester/DAG-type" evidence="34">
    <location>
        <begin position="286"/>
        <end position="335"/>
    </location>
</feature>
<evidence type="ECO:0000256" key="7">
    <source>
        <dbReference type="ARBA" id="ARBA00022448"/>
    </source>
</evidence>
<evidence type="ECO:0000256" key="13">
    <source>
        <dbReference type="ARBA" id="ARBA00022553"/>
    </source>
</evidence>
<dbReference type="GO" id="GO:0008289">
    <property type="term" value="F:lipid binding"/>
    <property type="evidence" value="ECO:0007669"/>
    <property type="project" value="UniProtKB-KW"/>
</dbReference>
<dbReference type="Pfam" id="PF00130">
    <property type="entry name" value="C1_1"/>
    <property type="match status" value="1"/>
</dbReference>
<dbReference type="GO" id="GO:0007266">
    <property type="term" value="P:Rho protein signal transduction"/>
    <property type="evidence" value="ECO:0007669"/>
    <property type="project" value="TreeGrafter"/>
</dbReference>